<evidence type="ECO:0000313" key="1">
    <source>
        <dbReference type="EMBL" id="RZC59230.1"/>
    </source>
</evidence>
<organism evidence="1 2">
    <name type="scientific">Papaver somniferum</name>
    <name type="common">Opium poppy</name>
    <dbReference type="NCBI Taxonomy" id="3469"/>
    <lineage>
        <taxon>Eukaryota</taxon>
        <taxon>Viridiplantae</taxon>
        <taxon>Streptophyta</taxon>
        <taxon>Embryophyta</taxon>
        <taxon>Tracheophyta</taxon>
        <taxon>Spermatophyta</taxon>
        <taxon>Magnoliopsida</taxon>
        <taxon>Ranunculales</taxon>
        <taxon>Papaveraceae</taxon>
        <taxon>Papaveroideae</taxon>
        <taxon>Papaver</taxon>
    </lineage>
</organism>
<dbReference type="AlphaFoldDB" id="A0A4Y7JGS5"/>
<proteinExistence type="predicted"/>
<dbReference type="Gramene" id="RZC59230">
    <property type="protein sequence ID" value="RZC59230"/>
    <property type="gene ID" value="C5167_006530"/>
</dbReference>
<protein>
    <submittedName>
        <fullName evidence="1">Uncharacterized protein</fullName>
    </submittedName>
</protein>
<dbReference type="Proteomes" id="UP000316621">
    <property type="component" value="Chromosome 4"/>
</dbReference>
<evidence type="ECO:0000313" key="2">
    <source>
        <dbReference type="Proteomes" id="UP000316621"/>
    </source>
</evidence>
<dbReference type="Gene3D" id="3.40.50.1820">
    <property type="entry name" value="alpha/beta hydrolase"/>
    <property type="match status" value="1"/>
</dbReference>
<accession>A0A4Y7JGS5</accession>
<gene>
    <name evidence="1" type="ORF">C5167_006530</name>
</gene>
<sequence length="268" mass="31022">MGKSRRRLHIWNMFNDSRPHLELKYSKVIKVISCDTFLSNEVISYTKAQLYEKELLEIIRNSMSLFIERKHYMIIQPALPRRILQWFSNFAGTGESEHRKAIGRRHNIRTTPSTPLHSHDVIAYTGQRGNERLGNKCQKADQESKCGNLSLRYSVFQPPAFDITSIPTSLRIWMGSRGNDALEDVTDPEQTVNELKSRLESMYLEDYGHVDFILSVNAYKDIPNFVSFRRRGYYSEIRTICATQDVPLDKDEDIATAILMPCTLLIKV</sequence>
<dbReference type="EMBL" id="CM010718">
    <property type="protein sequence ID" value="RZC59230.1"/>
    <property type="molecule type" value="Genomic_DNA"/>
</dbReference>
<keyword evidence="2" id="KW-1185">Reference proteome</keyword>
<reference evidence="1 2" key="1">
    <citation type="journal article" date="2018" name="Science">
        <title>The opium poppy genome and morphinan production.</title>
        <authorList>
            <person name="Guo L."/>
            <person name="Winzer T."/>
            <person name="Yang X."/>
            <person name="Li Y."/>
            <person name="Ning Z."/>
            <person name="He Z."/>
            <person name="Teodor R."/>
            <person name="Lu Y."/>
            <person name="Bowser T.A."/>
            <person name="Graham I.A."/>
            <person name="Ye K."/>
        </authorList>
    </citation>
    <scope>NUCLEOTIDE SEQUENCE [LARGE SCALE GENOMIC DNA]</scope>
    <source>
        <strain evidence="2">cv. HN1</strain>
        <tissue evidence="1">Leaves</tissue>
    </source>
</reference>
<name>A0A4Y7JGS5_PAPSO</name>
<dbReference type="InterPro" id="IPR029058">
    <property type="entry name" value="AB_hydrolase_fold"/>
</dbReference>
<dbReference type="STRING" id="3469.A0A4Y7JGS5"/>